<protein>
    <submittedName>
        <fullName evidence="3">Uncharacterized protein</fullName>
    </submittedName>
</protein>
<keyword evidence="4" id="KW-1185">Reference proteome</keyword>
<name>W0JUF4_9EURY</name>
<gene>
    <name evidence="2" type="ORF">HALLA_11735</name>
    <name evidence="3" type="ORF">HALLA_12025</name>
</gene>
<reference evidence="3 4" key="1">
    <citation type="submission" date="2014-01" db="EMBL/GenBank/DDBJ databases">
        <authorList>
            <consortium name="DOE Joint Genome Institute"/>
            <person name="Anderson I."/>
            <person name="Huntemann M."/>
            <person name="Han J."/>
            <person name="Chen A."/>
            <person name="Kyrpides N."/>
            <person name="Mavromatis K."/>
            <person name="Markowitz V."/>
            <person name="Palaniappan K."/>
            <person name="Ivanova N."/>
            <person name="Schaumberg A."/>
            <person name="Pati A."/>
            <person name="Liolios K."/>
            <person name="Nordberg H.P."/>
            <person name="Cantor M.N."/>
            <person name="Hua S.X."/>
            <person name="Woyke T."/>
        </authorList>
    </citation>
    <scope>NUCLEOTIDE SEQUENCE [LARGE SCALE GENOMIC DNA]</scope>
    <source>
        <strain evidence="3 4">XH-48</strain>
    </source>
</reference>
<dbReference type="RefSeq" id="WP_049952634.1">
    <property type="nucleotide sequence ID" value="NZ_CP007055.1"/>
</dbReference>
<dbReference type="EMBL" id="CP007055">
    <property type="protein sequence ID" value="AHG00952.1"/>
    <property type="molecule type" value="Genomic_DNA"/>
</dbReference>
<dbReference type="AlphaFoldDB" id="W0JUF4"/>
<dbReference type="GeneID" id="25145173"/>
<proteinExistence type="predicted"/>
<dbReference type="KEGG" id="hlr:HALLA_12025"/>
<evidence type="ECO:0000256" key="1">
    <source>
        <dbReference type="SAM" id="MobiDB-lite"/>
    </source>
</evidence>
<dbReference type="HOGENOM" id="CLU_2270954_0_0_2"/>
<evidence type="ECO:0000313" key="2">
    <source>
        <dbReference type="EMBL" id="AHG00905.1"/>
    </source>
</evidence>
<dbReference type="Proteomes" id="UP000019024">
    <property type="component" value="Chromosome"/>
</dbReference>
<feature type="region of interest" description="Disordered" evidence="1">
    <location>
        <begin position="1"/>
        <end position="24"/>
    </location>
</feature>
<evidence type="ECO:0000313" key="4">
    <source>
        <dbReference type="Proteomes" id="UP000019024"/>
    </source>
</evidence>
<evidence type="ECO:0000313" key="3">
    <source>
        <dbReference type="EMBL" id="AHG00952.1"/>
    </source>
</evidence>
<dbReference type="KEGG" id="hlr:HALLA_11735"/>
<sequence>MSESEPADGENSGEGTPIKTIDPELEPELVGYHSAVKSDSCQNFKSDTGMVGDVEKCKNEPTHTMVLYSGKYHKIAVCDDCGDPGEVADDRKWSGRGTMYAE</sequence>
<accession>W0JUF4</accession>
<dbReference type="STRING" id="797299.HALLA_11735"/>
<organism evidence="3 4">
    <name type="scientific">Halostagnicola larsenii XH-48</name>
    <dbReference type="NCBI Taxonomy" id="797299"/>
    <lineage>
        <taxon>Archaea</taxon>
        <taxon>Methanobacteriati</taxon>
        <taxon>Methanobacteriota</taxon>
        <taxon>Stenosarchaea group</taxon>
        <taxon>Halobacteria</taxon>
        <taxon>Halobacteriales</taxon>
        <taxon>Natrialbaceae</taxon>
        <taxon>Halostagnicola</taxon>
    </lineage>
</organism>
<dbReference type="EMBL" id="CP007055">
    <property type="protein sequence ID" value="AHG00905.1"/>
    <property type="molecule type" value="Genomic_DNA"/>
</dbReference>